<feature type="transmembrane region" description="Helical" evidence="1">
    <location>
        <begin position="125"/>
        <end position="144"/>
    </location>
</feature>
<proteinExistence type="predicted"/>
<evidence type="ECO:0008006" key="4">
    <source>
        <dbReference type="Google" id="ProtNLM"/>
    </source>
</evidence>
<evidence type="ECO:0000313" key="3">
    <source>
        <dbReference type="Proteomes" id="UP000526734"/>
    </source>
</evidence>
<evidence type="ECO:0000313" key="2">
    <source>
        <dbReference type="EMBL" id="MBB1158695.1"/>
    </source>
</evidence>
<keyword evidence="1" id="KW-1133">Transmembrane helix</keyword>
<feature type="transmembrane region" description="Helical" evidence="1">
    <location>
        <begin position="6"/>
        <end position="21"/>
    </location>
</feature>
<feature type="transmembrane region" description="Helical" evidence="1">
    <location>
        <begin position="62"/>
        <end position="81"/>
    </location>
</feature>
<keyword evidence="3" id="KW-1185">Reference proteome</keyword>
<feature type="transmembrane region" description="Helical" evidence="1">
    <location>
        <begin position="33"/>
        <end position="50"/>
    </location>
</feature>
<reference evidence="2 3" key="1">
    <citation type="submission" date="2020-08" db="EMBL/GenBank/DDBJ databases">
        <title>Amycolatopsis sp. nov. DR6-1 isolated from Dendrobium heterocarpum.</title>
        <authorList>
            <person name="Tedsree N."/>
            <person name="Kuncharoen N."/>
            <person name="Likhitwitayawuid K."/>
            <person name="Tanasupawat S."/>
        </authorList>
    </citation>
    <scope>NUCLEOTIDE SEQUENCE [LARGE SCALE GENOMIC DNA]</scope>
    <source>
        <strain evidence="2 3">DR6-1</strain>
    </source>
</reference>
<accession>A0A7W3W4M7</accession>
<feature type="transmembrane region" description="Helical" evidence="1">
    <location>
        <begin position="93"/>
        <end position="119"/>
    </location>
</feature>
<dbReference type="AlphaFoldDB" id="A0A7W3W4M7"/>
<name>A0A7W3W4M7_9PSEU</name>
<organism evidence="2 3">
    <name type="scientific">Amycolatopsis dendrobii</name>
    <dbReference type="NCBI Taxonomy" id="2760662"/>
    <lineage>
        <taxon>Bacteria</taxon>
        <taxon>Bacillati</taxon>
        <taxon>Actinomycetota</taxon>
        <taxon>Actinomycetes</taxon>
        <taxon>Pseudonocardiales</taxon>
        <taxon>Pseudonocardiaceae</taxon>
        <taxon>Amycolatopsis</taxon>
    </lineage>
</organism>
<keyword evidence="1" id="KW-0812">Transmembrane</keyword>
<evidence type="ECO:0000256" key="1">
    <source>
        <dbReference type="SAM" id="Phobius"/>
    </source>
</evidence>
<comment type="caution">
    <text evidence="2">The sequence shown here is derived from an EMBL/GenBank/DDBJ whole genome shotgun (WGS) entry which is preliminary data.</text>
</comment>
<dbReference type="RefSeq" id="WP_182895438.1">
    <property type="nucleotide sequence ID" value="NZ_JACGZW010000015.1"/>
</dbReference>
<keyword evidence="1" id="KW-0472">Membrane</keyword>
<dbReference type="EMBL" id="JACGZW010000015">
    <property type="protein sequence ID" value="MBB1158695.1"/>
    <property type="molecule type" value="Genomic_DNA"/>
</dbReference>
<sequence>MELAMVDDVLIAVVVGFLIVRQFQWRSAEPRRMLLMPLLVIAVGLVYLGFELGEGFQRADWLLAGELVLVAGTGTAMGCVTRFRQADGLQYRLTGAGIVLWALFLVIRIGSFALASVLGAHLLDATGLILVSFGVNRLAASLVVRHRSVHYGGKTPAYGQETAGTRR</sequence>
<dbReference type="Proteomes" id="UP000526734">
    <property type="component" value="Unassembled WGS sequence"/>
</dbReference>
<gene>
    <name evidence="2" type="ORF">H4281_36600</name>
</gene>
<protein>
    <recommendedName>
        <fullName evidence="4">DUF1453 domain-containing protein</fullName>
    </recommendedName>
</protein>